<keyword evidence="2" id="KW-1185">Reference proteome</keyword>
<proteinExistence type="predicted"/>
<gene>
    <name evidence="1" type="ORF">HNR30_002017</name>
</gene>
<name>A0A7W0CGC9_9ACTN</name>
<organism evidence="1 2">
    <name type="scientific">Nonomuraea soli</name>
    <dbReference type="NCBI Taxonomy" id="1032476"/>
    <lineage>
        <taxon>Bacteria</taxon>
        <taxon>Bacillati</taxon>
        <taxon>Actinomycetota</taxon>
        <taxon>Actinomycetes</taxon>
        <taxon>Streptosporangiales</taxon>
        <taxon>Streptosporangiaceae</taxon>
        <taxon>Nonomuraea</taxon>
    </lineage>
</organism>
<comment type="caution">
    <text evidence="1">The sequence shown here is derived from an EMBL/GenBank/DDBJ whole genome shotgun (WGS) entry which is preliminary data.</text>
</comment>
<sequence>MRTIGVLGLAVLAAVMAAVPYRRDFPYGVSDERWAAARGYGLPATT</sequence>
<accession>A0A7W0CGC9</accession>
<reference evidence="1 2" key="1">
    <citation type="submission" date="2020-07" db="EMBL/GenBank/DDBJ databases">
        <title>Genomic Encyclopedia of Type Strains, Phase IV (KMG-IV): sequencing the most valuable type-strain genomes for metagenomic binning, comparative biology and taxonomic classification.</title>
        <authorList>
            <person name="Goeker M."/>
        </authorList>
    </citation>
    <scope>NUCLEOTIDE SEQUENCE [LARGE SCALE GENOMIC DNA]</scope>
    <source>
        <strain evidence="1 2">DSM 45533</strain>
    </source>
</reference>
<dbReference type="EMBL" id="JACDUR010000002">
    <property type="protein sequence ID" value="MBA2890676.1"/>
    <property type="molecule type" value="Genomic_DNA"/>
</dbReference>
<protein>
    <submittedName>
        <fullName evidence="1">Uncharacterized protein</fullName>
    </submittedName>
</protein>
<evidence type="ECO:0000313" key="1">
    <source>
        <dbReference type="EMBL" id="MBA2890676.1"/>
    </source>
</evidence>
<dbReference type="RefSeq" id="WP_181609472.1">
    <property type="nucleotide sequence ID" value="NZ_BAABAM010000006.1"/>
</dbReference>
<evidence type="ECO:0000313" key="2">
    <source>
        <dbReference type="Proteomes" id="UP000530928"/>
    </source>
</evidence>
<dbReference type="AlphaFoldDB" id="A0A7W0CGC9"/>
<dbReference type="Proteomes" id="UP000530928">
    <property type="component" value="Unassembled WGS sequence"/>
</dbReference>